<feature type="transmembrane region" description="Helical" evidence="12">
    <location>
        <begin position="175"/>
        <end position="192"/>
    </location>
</feature>
<evidence type="ECO:0000256" key="9">
    <source>
        <dbReference type="ARBA" id="ARBA00022989"/>
    </source>
</evidence>
<keyword evidence="7" id="KW-0378">Hydrolase</keyword>
<comment type="subcellular location">
    <subcellularLocation>
        <location evidence="2">Membrane</location>
        <topology evidence="2">Multi-pass membrane protein</topology>
    </subcellularLocation>
</comment>
<organism evidence="14 15">
    <name type="scientific">Candidatus Flavonifractor merdigallinarum</name>
    <dbReference type="NCBI Taxonomy" id="2838589"/>
    <lineage>
        <taxon>Bacteria</taxon>
        <taxon>Bacillati</taxon>
        <taxon>Bacillota</taxon>
        <taxon>Clostridia</taxon>
        <taxon>Eubacteriales</taxon>
        <taxon>Oscillospiraceae</taxon>
        <taxon>Flavonifractor</taxon>
    </lineage>
</organism>
<evidence type="ECO:0000256" key="6">
    <source>
        <dbReference type="ARBA" id="ARBA00022723"/>
    </source>
</evidence>
<comment type="cofactor">
    <cofactor evidence="1">
        <name>Zn(2+)</name>
        <dbReference type="ChEBI" id="CHEBI:29105"/>
    </cofactor>
</comment>
<keyword evidence="4" id="KW-0645">Protease</keyword>
<dbReference type="Pfam" id="PF02163">
    <property type="entry name" value="Peptidase_M50"/>
    <property type="match status" value="1"/>
</dbReference>
<evidence type="ECO:0000256" key="3">
    <source>
        <dbReference type="ARBA" id="ARBA00007931"/>
    </source>
</evidence>
<evidence type="ECO:0000313" key="15">
    <source>
        <dbReference type="Proteomes" id="UP000823868"/>
    </source>
</evidence>
<evidence type="ECO:0000256" key="10">
    <source>
        <dbReference type="ARBA" id="ARBA00023049"/>
    </source>
</evidence>
<evidence type="ECO:0000256" key="7">
    <source>
        <dbReference type="ARBA" id="ARBA00022801"/>
    </source>
</evidence>
<reference evidence="14" key="2">
    <citation type="submission" date="2021-04" db="EMBL/GenBank/DDBJ databases">
        <authorList>
            <person name="Gilroy R."/>
        </authorList>
    </citation>
    <scope>NUCLEOTIDE SEQUENCE</scope>
    <source>
        <strain evidence="14">ChiBcec16_6824</strain>
    </source>
</reference>
<dbReference type="InterPro" id="IPR008915">
    <property type="entry name" value="Peptidase_M50"/>
</dbReference>
<dbReference type="GO" id="GO:0016020">
    <property type="term" value="C:membrane"/>
    <property type="evidence" value="ECO:0007669"/>
    <property type="project" value="UniProtKB-SubCell"/>
</dbReference>
<evidence type="ECO:0000313" key="14">
    <source>
        <dbReference type="EMBL" id="HIY21516.1"/>
    </source>
</evidence>
<comment type="caution">
    <text evidence="14">The sequence shown here is derived from an EMBL/GenBank/DDBJ whole genome shotgun (WGS) entry which is preliminary data.</text>
</comment>
<evidence type="ECO:0000259" key="13">
    <source>
        <dbReference type="Pfam" id="PF02163"/>
    </source>
</evidence>
<comment type="similarity">
    <text evidence="3">Belongs to the peptidase M50B family.</text>
</comment>
<dbReference type="Proteomes" id="UP000823868">
    <property type="component" value="Unassembled WGS sequence"/>
</dbReference>
<keyword evidence="11 12" id="KW-0472">Membrane</keyword>
<evidence type="ECO:0000256" key="2">
    <source>
        <dbReference type="ARBA" id="ARBA00004141"/>
    </source>
</evidence>
<reference evidence="14" key="1">
    <citation type="journal article" date="2021" name="PeerJ">
        <title>Extensive microbial diversity within the chicken gut microbiome revealed by metagenomics and culture.</title>
        <authorList>
            <person name="Gilroy R."/>
            <person name="Ravi A."/>
            <person name="Getino M."/>
            <person name="Pursley I."/>
            <person name="Horton D.L."/>
            <person name="Alikhan N.F."/>
            <person name="Baker D."/>
            <person name="Gharbi K."/>
            <person name="Hall N."/>
            <person name="Watson M."/>
            <person name="Adriaenssens E.M."/>
            <person name="Foster-Nyarko E."/>
            <person name="Jarju S."/>
            <person name="Secka A."/>
            <person name="Antonio M."/>
            <person name="Oren A."/>
            <person name="Chaudhuri R.R."/>
            <person name="La Ragione R."/>
            <person name="Hildebrand F."/>
            <person name="Pallen M.J."/>
        </authorList>
    </citation>
    <scope>NUCLEOTIDE SEQUENCE</scope>
    <source>
        <strain evidence="14">ChiBcec16_6824</strain>
    </source>
</reference>
<sequence length="197" mass="20931">MLRRTEWQVSSGFLLLLAFLFYLDEDGLLLPALCAALCHEGGHLLAVWLWGGRVRAVRLTCVGAEMRLAGRRMGERLPRLTCALAGPAVNLLLALLSAHLAGAFGEEAWLFAGLNLALGCFNLLPIQALDGGRALGALLPETHWTETAQGGLSALLALALSGGGLWLMVQTANPTLLLTGAWLGVLSLSNTTKSRFC</sequence>
<dbReference type="GO" id="GO:0046872">
    <property type="term" value="F:metal ion binding"/>
    <property type="evidence" value="ECO:0007669"/>
    <property type="project" value="UniProtKB-KW"/>
</dbReference>
<dbReference type="GO" id="GO:0008237">
    <property type="term" value="F:metallopeptidase activity"/>
    <property type="evidence" value="ECO:0007669"/>
    <property type="project" value="UniProtKB-KW"/>
</dbReference>
<keyword evidence="9 12" id="KW-1133">Transmembrane helix</keyword>
<evidence type="ECO:0000256" key="5">
    <source>
        <dbReference type="ARBA" id="ARBA00022692"/>
    </source>
</evidence>
<gene>
    <name evidence="14" type="ORF">H9841_06415</name>
</gene>
<feature type="transmembrane region" description="Helical" evidence="12">
    <location>
        <begin position="29"/>
        <end position="50"/>
    </location>
</feature>
<dbReference type="PANTHER" id="PTHR39188:SF3">
    <property type="entry name" value="STAGE IV SPORULATION PROTEIN FB"/>
    <property type="match status" value="1"/>
</dbReference>
<evidence type="ECO:0000256" key="11">
    <source>
        <dbReference type="ARBA" id="ARBA00023136"/>
    </source>
</evidence>
<feature type="transmembrane region" description="Helical" evidence="12">
    <location>
        <begin position="7"/>
        <end position="23"/>
    </location>
</feature>
<keyword evidence="6" id="KW-0479">Metal-binding</keyword>
<evidence type="ECO:0000256" key="4">
    <source>
        <dbReference type="ARBA" id="ARBA00022670"/>
    </source>
</evidence>
<accession>A0A9D1Y8P7</accession>
<feature type="transmembrane region" description="Helical" evidence="12">
    <location>
        <begin position="80"/>
        <end position="102"/>
    </location>
</feature>
<dbReference type="AlphaFoldDB" id="A0A9D1Y8P7"/>
<name>A0A9D1Y8P7_9FIRM</name>
<protein>
    <submittedName>
        <fullName evidence="14">Peptidase M50</fullName>
    </submittedName>
</protein>
<feature type="domain" description="Peptidase M50" evidence="13">
    <location>
        <begin position="109"/>
        <end position="143"/>
    </location>
</feature>
<evidence type="ECO:0000256" key="8">
    <source>
        <dbReference type="ARBA" id="ARBA00022833"/>
    </source>
</evidence>
<proteinExistence type="inferred from homology"/>
<evidence type="ECO:0000256" key="12">
    <source>
        <dbReference type="SAM" id="Phobius"/>
    </source>
</evidence>
<dbReference type="GO" id="GO:0006508">
    <property type="term" value="P:proteolysis"/>
    <property type="evidence" value="ECO:0007669"/>
    <property type="project" value="UniProtKB-KW"/>
</dbReference>
<evidence type="ECO:0000256" key="1">
    <source>
        <dbReference type="ARBA" id="ARBA00001947"/>
    </source>
</evidence>
<keyword evidence="10" id="KW-0482">Metalloprotease</keyword>
<dbReference type="EMBL" id="DXDX01000119">
    <property type="protein sequence ID" value="HIY21516.1"/>
    <property type="molecule type" value="Genomic_DNA"/>
</dbReference>
<keyword evidence="5 12" id="KW-0812">Transmembrane</keyword>
<dbReference type="PANTHER" id="PTHR39188">
    <property type="entry name" value="MEMBRANE-ASSOCIATED ZINC METALLOPROTEASE M50B"/>
    <property type="match status" value="1"/>
</dbReference>
<keyword evidence="8" id="KW-0862">Zinc</keyword>